<dbReference type="PANTHER" id="PTHR19353">
    <property type="entry name" value="FATTY ACID DESATURASE 2"/>
    <property type="match status" value="1"/>
</dbReference>
<dbReference type="Gene3D" id="3.10.120.10">
    <property type="entry name" value="Cytochrome b5-like heme/steroid binding domain"/>
    <property type="match status" value="1"/>
</dbReference>
<evidence type="ECO:0000256" key="4">
    <source>
        <dbReference type="ARBA" id="ARBA00009295"/>
    </source>
</evidence>
<proteinExistence type="inferred from homology"/>
<keyword evidence="8 17" id="KW-0812">Transmembrane</keyword>
<dbReference type="GO" id="GO:0006665">
    <property type="term" value="P:sphingolipid metabolic process"/>
    <property type="evidence" value="ECO:0007669"/>
    <property type="project" value="UniProtKB-UniPathway"/>
</dbReference>
<evidence type="ECO:0000259" key="18">
    <source>
        <dbReference type="PROSITE" id="PS50255"/>
    </source>
</evidence>
<feature type="transmembrane region" description="Helical" evidence="17">
    <location>
        <begin position="555"/>
        <end position="574"/>
    </location>
</feature>
<sequence length="756" mass="85887">MSRRRQQEKQARAKAEERCEGRNLPIGAHVVLLVFVVLTETERSMERLGTRVCPNLATPFCFLIFTGSQPSPCPGFWCLGAAPTSILALLVAAFIVRGAEIGLFRGDVNLGFVFPIRRSFSLLRHSFSTALSALHDLWTPETNSISATCDKEYPSLVCCLRQEYPLSIMGRDTVMTRPAIEAMVANGDAVVIFEDHVLRLNSWLRVHPGGDLAIRHMIGRDATSEITLYHRAHTLQTMKAFRIGRKPTGPWNNMTPPIRAKSSTDPSVHPVASADTTIIEKHVLDQQPTDSIAVESVPAATFLSEKSAGGCLQTSSQLQPTSCSRRPSPSAVDTTPLLPPPAVIDEKALEAARLLPRGRKHMTPEQYTEWAIQQQRETDMDEYPSLEHNVQLAITEKYMKLHAQIDAQGLYQCPYIEYGKEATRYLTIFAASMFALHKGWYMTSALFLGLFWHQIMFTAHDAGHRAITQIFEVDTLIGMFIADFCCGLSIGWWKSSHNVHHLITNQPEHDPDIQNVPLFATCPSFFSSLRSTYYDFTFVWDRAAEILVPWQKYTYYPVMGIARFNLYLLSWIHVLVKPSQLGGSKAWWIRPTEIAFMACYWFIFGYLLLWRTLPDWTTRVLYVLVSHIITMPLHVQITLSHWGMSTAHLDEDESFPQRQLRTTMDVDCPAWLDFIHGGLQFQVVHHLFPRLPRHNLRKAQHLVRQFCQETNIPYSILNFTDGNRKVLGRLEEISEQVRILVSCQNYMAETGESGLH</sequence>
<evidence type="ECO:0000256" key="8">
    <source>
        <dbReference type="ARBA" id="ARBA00022692"/>
    </source>
</evidence>
<dbReference type="SUPFAM" id="SSF55856">
    <property type="entry name" value="Cytochrome b5-like heme/steroid binding domain"/>
    <property type="match status" value="1"/>
</dbReference>
<dbReference type="PROSITE" id="PS50255">
    <property type="entry name" value="CYTOCHROME_B5_2"/>
    <property type="match status" value="1"/>
</dbReference>
<feature type="transmembrane region" description="Helical" evidence="17">
    <location>
        <begin position="475"/>
        <end position="493"/>
    </location>
</feature>
<dbReference type="InterPro" id="IPR005804">
    <property type="entry name" value="FA_desaturase_dom"/>
</dbReference>
<dbReference type="InterPro" id="IPR012171">
    <property type="entry name" value="Fatty_acid_desaturase"/>
</dbReference>
<dbReference type="InterPro" id="IPR036400">
    <property type="entry name" value="Cyt_B5-like_heme/steroid_sf"/>
</dbReference>
<dbReference type="EMBL" id="CP023324">
    <property type="protein sequence ID" value="ATY62499.1"/>
    <property type="molecule type" value="Genomic_DNA"/>
</dbReference>
<feature type="transmembrane region" description="Helical" evidence="17">
    <location>
        <begin position="439"/>
        <end position="455"/>
    </location>
</feature>
<dbReference type="UniPathway" id="UPA00222"/>
<name>A0A2H4SHC6_CORMI</name>
<keyword evidence="9" id="KW-0479">Metal-binding</keyword>
<keyword evidence="7" id="KW-0349">Heme</keyword>
<keyword evidence="15 17" id="KW-0472">Membrane</keyword>
<evidence type="ECO:0000256" key="6">
    <source>
        <dbReference type="ARBA" id="ARBA00016939"/>
    </source>
</evidence>
<feature type="transmembrane region" description="Helical" evidence="17">
    <location>
        <begin position="594"/>
        <end position="613"/>
    </location>
</feature>
<organism evidence="19 20">
    <name type="scientific">Cordyceps militaris</name>
    <name type="common">Caterpillar fungus</name>
    <name type="synonym">Clavaria militaris</name>
    <dbReference type="NCBI Taxonomy" id="73501"/>
    <lineage>
        <taxon>Eukaryota</taxon>
        <taxon>Fungi</taxon>
        <taxon>Dikarya</taxon>
        <taxon>Ascomycota</taxon>
        <taxon>Pezizomycotina</taxon>
        <taxon>Sordariomycetes</taxon>
        <taxon>Hypocreomycetidae</taxon>
        <taxon>Hypocreales</taxon>
        <taxon>Cordycipitaceae</taxon>
        <taxon>Cordyceps</taxon>
    </lineage>
</organism>
<protein>
    <recommendedName>
        <fullName evidence="6">Delta 8-(E)-sphingolipid desaturase</fullName>
        <ecNumber evidence="5">1.14.19.18</ecNumber>
    </recommendedName>
</protein>
<evidence type="ECO:0000256" key="9">
    <source>
        <dbReference type="ARBA" id="ARBA00022723"/>
    </source>
</evidence>
<evidence type="ECO:0000256" key="17">
    <source>
        <dbReference type="SAM" id="Phobius"/>
    </source>
</evidence>
<evidence type="ECO:0000313" key="19">
    <source>
        <dbReference type="EMBL" id="ATY62499.1"/>
    </source>
</evidence>
<feature type="region of interest" description="Disordered" evidence="16">
    <location>
        <begin position="313"/>
        <end position="339"/>
    </location>
</feature>
<keyword evidence="11 17" id="KW-1133">Transmembrane helix</keyword>
<evidence type="ECO:0000256" key="15">
    <source>
        <dbReference type="ARBA" id="ARBA00023136"/>
    </source>
</evidence>
<evidence type="ECO:0000256" key="13">
    <source>
        <dbReference type="ARBA" id="ARBA00023004"/>
    </source>
</evidence>
<dbReference type="VEuPathDB" id="FungiDB:A9K55_008929"/>
<feature type="transmembrane region" description="Helical" evidence="17">
    <location>
        <begin position="21"/>
        <end position="38"/>
    </location>
</feature>
<evidence type="ECO:0000256" key="16">
    <source>
        <dbReference type="SAM" id="MobiDB-lite"/>
    </source>
</evidence>
<evidence type="ECO:0000256" key="5">
    <source>
        <dbReference type="ARBA" id="ARBA00012019"/>
    </source>
</evidence>
<dbReference type="PANTHER" id="PTHR19353:SF30">
    <property type="entry name" value="DELTA 8-(E)-SPHINGOLIPID DESATURASE"/>
    <property type="match status" value="1"/>
</dbReference>
<dbReference type="Proteomes" id="UP000323067">
    <property type="component" value="Chromosome vii"/>
</dbReference>
<dbReference type="Pfam" id="PF00487">
    <property type="entry name" value="FA_desaturase"/>
    <property type="match status" value="1"/>
</dbReference>
<dbReference type="EC" id="1.14.19.18" evidence="5"/>
<keyword evidence="14" id="KW-0443">Lipid metabolism</keyword>
<evidence type="ECO:0000256" key="3">
    <source>
        <dbReference type="ARBA" id="ARBA00004991"/>
    </source>
</evidence>
<comment type="subcellular location">
    <subcellularLocation>
        <location evidence="1">Membrane</location>
        <topology evidence="1">Multi-pass membrane protein</topology>
    </subcellularLocation>
</comment>
<evidence type="ECO:0000256" key="7">
    <source>
        <dbReference type="ARBA" id="ARBA00022617"/>
    </source>
</evidence>
<feature type="transmembrane region" description="Helical" evidence="17">
    <location>
        <begin position="620"/>
        <end position="639"/>
    </location>
</feature>
<dbReference type="OrthoDB" id="260091at2759"/>
<evidence type="ECO:0000256" key="1">
    <source>
        <dbReference type="ARBA" id="ARBA00004141"/>
    </source>
</evidence>
<evidence type="ECO:0000256" key="10">
    <source>
        <dbReference type="ARBA" id="ARBA00022919"/>
    </source>
</evidence>
<evidence type="ECO:0000256" key="2">
    <source>
        <dbReference type="ARBA" id="ARBA00004760"/>
    </source>
</evidence>
<dbReference type="GO" id="GO:0016717">
    <property type="term" value="F:oxidoreductase activity, acting on paired donors, with oxidation of a pair of donors resulting in the reduction of molecular oxygen to two molecules of water"/>
    <property type="evidence" value="ECO:0007669"/>
    <property type="project" value="TreeGrafter"/>
</dbReference>
<feature type="compositionally biased region" description="Polar residues" evidence="16">
    <location>
        <begin position="313"/>
        <end position="333"/>
    </location>
</feature>
<evidence type="ECO:0000313" key="20">
    <source>
        <dbReference type="Proteomes" id="UP000323067"/>
    </source>
</evidence>
<dbReference type="VEuPathDB" id="FungiDB:CCM_08676"/>
<dbReference type="AlphaFoldDB" id="A0A2H4SHC6"/>
<evidence type="ECO:0000256" key="14">
    <source>
        <dbReference type="ARBA" id="ARBA00023098"/>
    </source>
</evidence>
<feature type="transmembrane region" description="Helical" evidence="17">
    <location>
        <begin position="74"/>
        <end position="96"/>
    </location>
</feature>
<dbReference type="InterPro" id="IPR001199">
    <property type="entry name" value="Cyt_B5-like_heme/steroid-bd"/>
</dbReference>
<dbReference type="GO" id="GO:0016020">
    <property type="term" value="C:membrane"/>
    <property type="evidence" value="ECO:0007669"/>
    <property type="project" value="UniProtKB-SubCell"/>
</dbReference>
<reference evidence="19 20" key="1">
    <citation type="journal article" date="2017" name="BMC Genomics">
        <title>Chromosome level assembly and secondary metabolite potential of the parasitic fungus Cordyceps militaris.</title>
        <authorList>
            <person name="Kramer G.J."/>
            <person name="Nodwell J.R."/>
        </authorList>
    </citation>
    <scope>NUCLEOTIDE SEQUENCE [LARGE SCALE GENOMIC DNA]</scope>
    <source>
        <strain evidence="19 20">ATCC 34164</strain>
    </source>
</reference>
<comment type="pathway">
    <text evidence="2">Lipid metabolism; sphingolipid metabolism.</text>
</comment>
<keyword evidence="10" id="KW-0746">Sphingolipid metabolism</keyword>
<evidence type="ECO:0000256" key="11">
    <source>
        <dbReference type="ARBA" id="ARBA00022989"/>
    </source>
</evidence>
<accession>A0A2H4SHC6</accession>
<comment type="similarity">
    <text evidence="4">Belongs to the fatty acid desaturase type 1 family.</text>
</comment>
<keyword evidence="12" id="KW-0560">Oxidoreductase</keyword>
<dbReference type="GO" id="GO:0046872">
    <property type="term" value="F:metal ion binding"/>
    <property type="evidence" value="ECO:0007669"/>
    <property type="project" value="UniProtKB-KW"/>
</dbReference>
<evidence type="ECO:0000256" key="12">
    <source>
        <dbReference type="ARBA" id="ARBA00023002"/>
    </source>
</evidence>
<dbReference type="Pfam" id="PF00173">
    <property type="entry name" value="Cyt-b5"/>
    <property type="match status" value="1"/>
</dbReference>
<feature type="domain" description="Cytochrome b5 heme-binding" evidence="18">
    <location>
        <begin position="172"/>
        <end position="247"/>
    </location>
</feature>
<keyword evidence="13" id="KW-0408">Iron</keyword>
<comment type="pathway">
    <text evidence="3">Sphingolipid metabolism.</text>
</comment>
<dbReference type="CDD" id="cd03506">
    <property type="entry name" value="Delta6-FADS-like"/>
    <property type="match status" value="1"/>
</dbReference>
<gene>
    <name evidence="19" type="ORF">A9K55_008929</name>
</gene>